<dbReference type="PANTHER" id="PTHR21014:SF6">
    <property type="entry name" value="PHOSPHATIDYLINOSITOL-4,5-BISPHOSPHATE 4-PHOSPHATASE"/>
    <property type="match status" value="1"/>
</dbReference>
<feature type="region of interest" description="Disordered" evidence="12">
    <location>
        <begin position="1"/>
        <end position="43"/>
    </location>
</feature>
<evidence type="ECO:0000256" key="5">
    <source>
        <dbReference type="ARBA" id="ARBA00022692"/>
    </source>
</evidence>
<feature type="transmembrane region" description="Helical" evidence="11">
    <location>
        <begin position="214"/>
        <end position="233"/>
    </location>
</feature>
<reference evidence="14" key="1">
    <citation type="submission" date="2025-08" db="UniProtKB">
        <authorList>
            <consortium name="RefSeq"/>
        </authorList>
    </citation>
    <scope>IDENTIFICATION</scope>
</reference>
<keyword evidence="9 11" id="KW-0472">Membrane</keyword>
<accession>A0ABM1A096</accession>
<dbReference type="PANTHER" id="PTHR21014">
    <property type="entry name" value="PHOSPHATIDYLINOSITOL-4,5-BISPHOSPHATE 4-PHOSPHATASE"/>
    <property type="match status" value="1"/>
</dbReference>
<evidence type="ECO:0000256" key="8">
    <source>
        <dbReference type="ARBA" id="ARBA00022989"/>
    </source>
</evidence>
<feature type="transmembrane region" description="Helical" evidence="11">
    <location>
        <begin position="183"/>
        <end position="202"/>
    </location>
</feature>
<organism evidence="13 14">
    <name type="scientific">Aplysia californica</name>
    <name type="common">California sea hare</name>
    <dbReference type="NCBI Taxonomy" id="6500"/>
    <lineage>
        <taxon>Eukaryota</taxon>
        <taxon>Metazoa</taxon>
        <taxon>Spiralia</taxon>
        <taxon>Lophotrochozoa</taxon>
        <taxon>Mollusca</taxon>
        <taxon>Gastropoda</taxon>
        <taxon>Heterobranchia</taxon>
        <taxon>Euthyneura</taxon>
        <taxon>Tectipleura</taxon>
        <taxon>Aplysiida</taxon>
        <taxon>Aplysioidea</taxon>
        <taxon>Aplysiidae</taxon>
        <taxon>Aplysia</taxon>
    </lineage>
</organism>
<dbReference type="InterPro" id="IPR019178">
    <property type="entry name" value="PtdIns-P2-Ptase"/>
</dbReference>
<evidence type="ECO:0000256" key="1">
    <source>
        <dbReference type="ARBA" id="ARBA00001261"/>
    </source>
</evidence>
<comment type="subcellular location">
    <subcellularLocation>
        <location evidence="2 11">Late endosome membrane</location>
        <topology evidence="2 11">Multi-pass membrane protein</topology>
    </subcellularLocation>
    <subcellularLocation>
        <location evidence="3 11">Lysosome membrane</location>
        <topology evidence="3 11">Multi-pass membrane protein</topology>
    </subcellularLocation>
</comment>
<evidence type="ECO:0000256" key="10">
    <source>
        <dbReference type="ARBA" id="ARBA00023228"/>
    </source>
</evidence>
<proteinExistence type="predicted"/>
<evidence type="ECO:0000256" key="7">
    <source>
        <dbReference type="ARBA" id="ARBA00022801"/>
    </source>
</evidence>
<evidence type="ECO:0000256" key="11">
    <source>
        <dbReference type="RuleBase" id="RU365008"/>
    </source>
</evidence>
<name>A0ABM1A096_APLCA</name>
<evidence type="ECO:0000256" key="6">
    <source>
        <dbReference type="ARBA" id="ARBA00022753"/>
    </source>
</evidence>
<evidence type="ECO:0000313" key="14">
    <source>
        <dbReference type="RefSeq" id="XP_012938200.1"/>
    </source>
</evidence>
<evidence type="ECO:0000256" key="2">
    <source>
        <dbReference type="ARBA" id="ARBA00004107"/>
    </source>
</evidence>
<keyword evidence="10 11" id="KW-0458">Lysosome</keyword>
<evidence type="ECO:0000256" key="3">
    <source>
        <dbReference type="ARBA" id="ARBA00004155"/>
    </source>
</evidence>
<keyword evidence="13" id="KW-1185">Reference proteome</keyword>
<keyword evidence="8 11" id="KW-1133">Transmembrane helix</keyword>
<sequence length="246" mass="26762">MADGISENTPLLSGQDHQEPPSAPPPYPQPQDGDDVTVPIGVNESPPPYTPIAQGGIPMINCRVCEATINLEGRQHLHVVRCTVCTEATPIRQAPAGRRYVRCPCNLLLVCRAGAPRILCPRETCKRIITLTDGPGFAHFPLTYKCVYCEENFVVRTVSPFARCPSCRRLSALGVNHVRRRGYFYVVLAVVFLAGSIGVTVGTYESARHNGGIYVAWIGGFVLGIVFLIRAVCSFMIRTSHSIAGP</sequence>
<dbReference type="Proteomes" id="UP000694888">
    <property type="component" value="Unplaced"/>
</dbReference>
<dbReference type="EC" id="3.1.3.78" evidence="4 11"/>
<comment type="catalytic activity">
    <reaction evidence="1 11">
        <text>a 1,2-diacyl-sn-glycero-3-phospho-(1D-myo-inositol-4,5-bisphosphate) + H2O = a 1,2-diacyl-sn-glycero-3-phospho-(1D-myo-inositol-5-phosphate) + phosphate</text>
        <dbReference type="Rhea" id="RHEA:25674"/>
        <dbReference type="ChEBI" id="CHEBI:15377"/>
        <dbReference type="ChEBI" id="CHEBI:43474"/>
        <dbReference type="ChEBI" id="CHEBI:57795"/>
        <dbReference type="ChEBI" id="CHEBI:58456"/>
        <dbReference type="EC" id="3.1.3.78"/>
    </reaction>
</comment>
<evidence type="ECO:0000313" key="13">
    <source>
        <dbReference type="Proteomes" id="UP000694888"/>
    </source>
</evidence>
<evidence type="ECO:0000256" key="9">
    <source>
        <dbReference type="ARBA" id="ARBA00023136"/>
    </source>
</evidence>
<feature type="compositionally biased region" description="Polar residues" evidence="12">
    <location>
        <begin position="1"/>
        <end position="12"/>
    </location>
</feature>
<comment type="function">
    <text evidence="11">Catalyzes the hydrolysis of phosphatidylinositol-4,5-bisphosphate (PtdIns-4,5-P2) to phosphatidylinositol-4-phosphate (PtdIns-4-P).</text>
</comment>
<dbReference type="Pfam" id="PF09788">
    <property type="entry name" value="Tmemb_55A"/>
    <property type="match status" value="1"/>
</dbReference>
<keyword evidence="5 11" id="KW-0812">Transmembrane</keyword>
<protein>
    <recommendedName>
        <fullName evidence="4 11">Phosphatidylinositol-4,5-bisphosphate 4-phosphatase</fullName>
        <ecNumber evidence="4 11">3.1.3.78</ecNumber>
    </recommendedName>
</protein>
<evidence type="ECO:0000256" key="12">
    <source>
        <dbReference type="SAM" id="MobiDB-lite"/>
    </source>
</evidence>
<keyword evidence="7 11" id="KW-0378">Hydrolase</keyword>
<evidence type="ECO:0000256" key="4">
    <source>
        <dbReference type="ARBA" id="ARBA00012936"/>
    </source>
</evidence>
<dbReference type="RefSeq" id="XP_012938200.1">
    <property type="nucleotide sequence ID" value="XM_013082746.2"/>
</dbReference>
<gene>
    <name evidence="14" type="primary">LOC101860862</name>
</gene>
<dbReference type="GeneID" id="101860862"/>
<keyword evidence="6 11" id="KW-0967">Endosome</keyword>